<gene>
    <name evidence="1" type="ORF">KP014_20640</name>
    <name evidence="2" type="ORF">SAMN04487895_101620</name>
</gene>
<evidence type="ECO:0000313" key="1">
    <source>
        <dbReference type="EMBL" id="QWU14317.1"/>
    </source>
</evidence>
<name>A0A1H8GS55_9BACL</name>
<evidence type="ECO:0000313" key="4">
    <source>
        <dbReference type="Proteomes" id="UP000683429"/>
    </source>
</evidence>
<accession>A0A1H8GS55</accession>
<proteinExistence type="predicted"/>
<protein>
    <submittedName>
        <fullName evidence="2">Uncharacterized protein</fullName>
    </submittedName>
</protein>
<keyword evidence="4" id="KW-1185">Reference proteome</keyword>
<evidence type="ECO:0000313" key="3">
    <source>
        <dbReference type="Proteomes" id="UP000198809"/>
    </source>
</evidence>
<dbReference type="Proteomes" id="UP000198809">
    <property type="component" value="Unassembled WGS sequence"/>
</dbReference>
<dbReference type="EMBL" id="FODH01000001">
    <property type="protein sequence ID" value="SEN46639.1"/>
    <property type="molecule type" value="Genomic_DNA"/>
</dbReference>
<organism evidence="2 3">
    <name type="scientific">Paenibacillus sophorae</name>
    <dbReference type="NCBI Taxonomy" id="1333845"/>
    <lineage>
        <taxon>Bacteria</taxon>
        <taxon>Bacillati</taxon>
        <taxon>Bacillota</taxon>
        <taxon>Bacilli</taxon>
        <taxon>Bacillales</taxon>
        <taxon>Paenibacillaceae</taxon>
        <taxon>Paenibacillus</taxon>
    </lineage>
</organism>
<dbReference type="EMBL" id="CP076607">
    <property type="protein sequence ID" value="QWU14317.1"/>
    <property type="molecule type" value="Genomic_DNA"/>
</dbReference>
<sequence>MSKNRSEIEKEVLGSLTYQEYIELNGGRNNFIQAVKDKLLEEQILATTEIVKKTVDGSLRLSESLHHIAKILSQ</sequence>
<evidence type="ECO:0000313" key="2">
    <source>
        <dbReference type="EMBL" id="SEN46639.1"/>
    </source>
</evidence>
<reference evidence="1 4" key="2">
    <citation type="submission" date="2021-06" db="EMBL/GenBank/DDBJ databases">
        <title>Whole genome sequence of Paenibacillus sophorae DSM23020 for comparative genomics.</title>
        <authorList>
            <person name="Kim M.-J."/>
            <person name="Lee G."/>
            <person name="Shin J.-H."/>
        </authorList>
    </citation>
    <scope>NUCLEOTIDE SEQUENCE [LARGE SCALE GENOMIC DNA]</scope>
    <source>
        <strain evidence="1 4">DSM 23020</strain>
    </source>
</reference>
<dbReference type="Proteomes" id="UP000683429">
    <property type="component" value="Chromosome"/>
</dbReference>
<dbReference type="AlphaFoldDB" id="A0A1H8GS55"/>
<dbReference type="STRING" id="1333845.SAMN04487895_101620"/>
<dbReference type="RefSeq" id="WP_036588239.1">
    <property type="nucleotide sequence ID" value="NZ_CP076607.1"/>
</dbReference>
<reference evidence="2 3" key="1">
    <citation type="submission" date="2016-10" db="EMBL/GenBank/DDBJ databases">
        <authorList>
            <person name="de Groot N.N."/>
        </authorList>
    </citation>
    <scope>NUCLEOTIDE SEQUENCE [LARGE SCALE GENOMIC DNA]</scope>
    <source>
        <strain evidence="2 3">CGMCC 1.10238</strain>
    </source>
</reference>